<sequence length="122" mass="13233">MPGGVFGWLVLALLCTVAVLVLQRVIVHVASGESKAGRILATGQPAIAVVLDAHDTGRRVDAIFVLTRLRLRVQSSERLAPFDAEVTVPISRVKLAEFAAGRAIRVRVDPDTREVAIDQERQ</sequence>
<dbReference type="EMBL" id="QXMN01000053">
    <property type="protein sequence ID" value="RIX74283.1"/>
    <property type="molecule type" value="Genomic_DNA"/>
</dbReference>
<evidence type="ECO:0000313" key="3">
    <source>
        <dbReference type="Proteomes" id="UP000265619"/>
    </source>
</evidence>
<feature type="transmembrane region" description="Helical" evidence="1">
    <location>
        <begin position="6"/>
        <end position="27"/>
    </location>
</feature>
<evidence type="ECO:0000256" key="1">
    <source>
        <dbReference type="SAM" id="Phobius"/>
    </source>
</evidence>
<evidence type="ECO:0000313" key="2">
    <source>
        <dbReference type="EMBL" id="RIX74283.1"/>
    </source>
</evidence>
<keyword evidence="1" id="KW-0472">Membrane</keyword>
<comment type="caution">
    <text evidence="2">The sequence shown here is derived from an EMBL/GenBank/DDBJ whole genome shotgun (WGS) entry which is preliminary data.</text>
</comment>
<reference evidence="2 3" key="1">
    <citation type="submission" date="2018-09" db="EMBL/GenBank/DDBJ databases">
        <title>Acidovorax cavernicola nov. sp. isolated from Gruta de las Maravillas (Aracena, Spain).</title>
        <authorList>
            <person name="Jurado V."/>
            <person name="Gutierrez-Patricio S."/>
            <person name="Gonzalez-Pimentel J.L."/>
            <person name="Miller A.Z."/>
            <person name="Laiz L."/>
            <person name="Saiz-Jimenez C."/>
        </authorList>
    </citation>
    <scope>NUCLEOTIDE SEQUENCE [LARGE SCALE GENOMIC DNA]</scope>
    <source>
        <strain evidence="2 3">1011MAR4D40.2</strain>
    </source>
</reference>
<evidence type="ECO:0008006" key="4">
    <source>
        <dbReference type="Google" id="ProtNLM"/>
    </source>
</evidence>
<accession>A0A9X8GSR0</accession>
<protein>
    <recommendedName>
        <fullName evidence="4">DUF3592 domain-containing protein</fullName>
    </recommendedName>
</protein>
<keyword evidence="3" id="KW-1185">Reference proteome</keyword>
<proteinExistence type="predicted"/>
<name>A0A9X8GSR0_9BURK</name>
<organism evidence="2 3">
    <name type="scientific">Acidovorax cavernicola</name>
    <dbReference type="NCBI Taxonomy" id="1675792"/>
    <lineage>
        <taxon>Bacteria</taxon>
        <taxon>Pseudomonadati</taxon>
        <taxon>Pseudomonadota</taxon>
        <taxon>Betaproteobacteria</taxon>
        <taxon>Burkholderiales</taxon>
        <taxon>Comamonadaceae</taxon>
        <taxon>Acidovorax</taxon>
    </lineage>
</organism>
<gene>
    <name evidence="2" type="ORF">D3H34_27645</name>
</gene>
<dbReference type="RefSeq" id="WP_119557749.1">
    <property type="nucleotide sequence ID" value="NZ_QXMN01000053.1"/>
</dbReference>
<keyword evidence="1" id="KW-1133">Transmembrane helix</keyword>
<dbReference type="OrthoDB" id="6064818at2"/>
<keyword evidence="1" id="KW-0812">Transmembrane</keyword>
<dbReference type="Proteomes" id="UP000265619">
    <property type="component" value="Unassembled WGS sequence"/>
</dbReference>
<dbReference type="AlphaFoldDB" id="A0A9X8GSR0"/>